<dbReference type="AlphaFoldDB" id="A0A8J5TKE8"/>
<keyword evidence="1" id="KW-0732">Signal</keyword>
<evidence type="ECO:0000256" key="1">
    <source>
        <dbReference type="SAM" id="SignalP"/>
    </source>
</evidence>
<feature type="non-terminal residue" evidence="2">
    <location>
        <position position="1"/>
    </location>
</feature>
<evidence type="ECO:0000313" key="2">
    <source>
        <dbReference type="EMBL" id="KAG7173882.1"/>
    </source>
</evidence>
<reference evidence="2" key="1">
    <citation type="journal article" date="2021" name="Sci. Adv.">
        <title>The American lobster genome reveals insights on longevity, neural, and immune adaptations.</title>
        <authorList>
            <person name="Polinski J.M."/>
            <person name="Zimin A.V."/>
            <person name="Clark K.F."/>
            <person name="Kohn A.B."/>
            <person name="Sadowski N."/>
            <person name="Timp W."/>
            <person name="Ptitsyn A."/>
            <person name="Khanna P."/>
            <person name="Romanova D.Y."/>
            <person name="Williams P."/>
            <person name="Greenwood S.J."/>
            <person name="Moroz L.L."/>
            <person name="Walt D.R."/>
            <person name="Bodnar A.G."/>
        </authorList>
    </citation>
    <scope>NUCLEOTIDE SEQUENCE</scope>
    <source>
        <strain evidence="2">GMGI-L3</strain>
    </source>
</reference>
<keyword evidence="2" id="KW-0647">Proteasome</keyword>
<dbReference type="EMBL" id="JAHLQT010008712">
    <property type="protein sequence ID" value="KAG7173882.1"/>
    <property type="molecule type" value="Genomic_DNA"/>
</dbReference>
<protein>
    <submittedName>
        <fullName evidence="2">Putative Proteasome subunit alpha type-2-like 18</fullName>
    </submittedName>
</protein>
<keyword evidence="3" id="KW-1185">Reference proteome</keyword>
<dbReference type="GO" id="GO:0000502">
    <property type="term" value="C:proteasome complex"/>
    <property type="evidence" value="ECO:0007669"/>
    <property type="project" value="UniProtKB-KW"/>
</dbReference>
<organism evidence="2 3">
    <name type="scientific">Homarus americanus</name>
    <name type="common">American lobster</name>
    <dbReference type="NCBI Taxonomy" id="6706"/>
    <lineage>
        <taxon>Eukaryota</taxon>
        <taxon>Metazoa</taxon>
        <taxon>Ecdysozoa</taxon>
        <taxon>Arthropoda</taxon>
        <taxon>Crustacea</taxon>
        <taxon>Multicrustacea</taxon>
        <taxon>Malacostraca</taxon>
        <taxon>Eumalacostraca</taxon>
        <taxon>Eucarida</taxon>
        <taxon>Decapoda</taxon>
        <taxon>Pleocyemata</taxon>
        <taxon>Astacidea</taxon>
        <taxon>Nephropoidea</taxon>
        <taxon>Nephropidae</taxon>
        <taxon>Homarus</taxon>
    </lineage>
</organism>
<comment type="caution">
    <text evidence="2">The sequence shown here is derived from an EMBL/GenBank/DDBJ whole genome shotgun (WGS) entry which is preliminary data.</text>
</comment>
<gene>
    <name evidence="2" type="primary">Psma2-L18</name>
    <name evidence="2" type="ORF">Hamer_G020030</name>
</gene>
<name>A0A8J5TKE8_HOMAM</name>
<accession>A0A8J5TKE8</accession>
<feature type="signal peptide" evidence="1">
    <location>
        <begin position="1"/>
        <end position="22"/>
    </location>
</feature>
<sequence length="182" mass="20101">MRMWRCVVYVCLVMVVRKGAEGVPKPGYLTEEGGVVSVAVKRIMTDYLAGCHLVIVSTTQHSPLDLNPTRTVYGGEVWRGVQAVDAVSLFTQDEADQQYLLQALLGDAYTLCHALVLDLTNNTLALRFLEASRVWRDSDTSVILAGKTRGALDVLLHPGLRNTLRALCVVPDRRRRPLPANT</sequence>
<feature type="chain" id="PRO_5035267361" evidence="1">
    <location>
        <begin position="23"/>
        <end position="182"/>
    </location>
</feature>
<dbReference type="Proteomes" id="UP000747542">
    <property type="component" value="Unassembled WGS sequence"/>
</dbReference>
<proteinExistence type="predicted"/>
<evidence type="ECO:0000313" key="3">
    <source>
        <dbReference type="Proteomes" id="UP000747542"/>
    </source>
</evidence>